<proteinExistence type="predicted"/>
<dbReference type="Pfam" id="PF04048">
    <property type="entry name" value="Sec8_N"/>
    <property type="match status" value="1"/>
</dbReference>
<dbReference type="GO" id="GO:0000145">
    <property type="term" value="C:exocyst"/>
    <property type="evidence" value="ECO:0007669"/>
    <property type="project" value="InterPro"/>
</dbReference>
<dbReference type="OrthoDB" id="272977at2759"/>
<keyword evidence="3" id="KW-1185">Reference proteome</keyword>
<protein>
    <submittedName>
        <fullName evidence="2">Similar to exocyst complex component Sec8 [Aspergillus niger CBS 513.88] acc. no. XP_001390302</fullName>
    </submittedName>
</protein>
<dbReference type="InterPro" id="IPR007191">
    <property type="entry name" value="Sec8_exocyst_N"/>
</dbReference>
<evidence type="ECO:0000313" key="2">
    <source>
        <dbReference type="EMBL" id="CCX31663.1"/>
    </source>
</evidence>
<evidence type="ECO:0000259" key="1">
    <source>
        <dbReference type="Pfam" id="PF04048"/>
    </source>
</evidence>
<dbReference type="AlphaFoldDB" id="U4LIA4"/>
<sequence>MIHVLILYKSIQRSGSQKFSLPTFDSFFELDGRWKVEESKFWKRGLGEELWAGEKKSKKLDALLRVIERDWSFMRDENCVPDLPVQVALQLMDTSSLGLGDWRSSTRTLRRGMKDLQLAKTGFAGYC</sequence>
<feature type="domain" description="Exocyst complex component Sec8 N-terminal" evidence="1">
    <location>
        <begin position="59"/>
        <end position="101"/>
    </location>
</feature>
<gene>
    <name evidence="2" type="ORF">PCON_11186</name>
</gene>
<name>U4LIA4_PYROM</name>
<reference evidence="2 3" key="1">
    <citation type="journal article" date="2013" name="PLoS Genet.">
        <title>The genome and development-dependent transcriptomes of Pyronema confluens: a window into fungal evolution.</title>
        <authorList>
            <person name="Traeger S."/>
            <person name="Altegoer F."/>
            <person name="Freitag M."/>
            <person name="Gabaldon T."/>
            <person name="Kempken F."/>
            <person name="Kumar A."/>
            <person name="Marcet-Houben M."/>
            <person name="Poggeler S."/>
            <person name="Stajich J.E."/>
            <person name="Nowrousian M."/>
        </authorList>
    </citation>
    <scope>NUCLEOTIDE SEQUENCE [LARGE SCALE GENOMIC DNA]</scope>
    <source>
        <strain evidence="3">CBS 100304</strain>
        <tissue evidence="2">Vegetative mycelium</tissue>
    </source>
</reference>
<accession>U4LIA4</accession>
<dbReference type="GO" id="GO:0006904">
    <property type="term" value="P:vesicle docking involved in exocytosis"/>
    <property type="evidence" value="ECO:0007669"/>
    <property type="project" value="InterPro"/>
</dbReference>
<organism evidence="2 3">
    <name type="scientific">Pyronema omphalodes (strain CBS 100304)</name>
    <name type="common">Pyronema confluens</name>
    <dbReference type="NCBI Taxonomy" id="1076935"/>
    <lineage>
        <taxon>Eukaryota</taxon>
        <taxon>Fungi</taxon>
        <taxon>Dikarya</taxon>
        <taxon>Ascomycota</taxon>
        <taxon>Pezizomycotina</taxon>
        <taxon>Pezizomycetes</taxon>
        <taxon>Pezizales</taxon>
        <taxon>Pyronemataceae</taxon>
        <taxon>Pyronema</taxon>
    </lineage>
</organism>
<dbReference type="EMBL" id="HF935629">
    <property type="protein sequence ID" value="CCX31663.1"/>
    <property type="molecule type" value="Genomic_DNA"/>
</dbReference>
<evidence type="ECO:0000313" key="3">
    <source>
        <dbReference type="Proteomes" id="UP000018144"/>
    </source>
</evidence>
<dbReference type="Proteomes" id="UP000018144">
    <property type="component" value="Unassembled WGS sequence"/>
</dbReference>